<dbReference type="Proteomes" id="UP000030665">
    <property type="component" value="Unassembled WGS sequence"/>
</dbReference>
<keyword evidence="4" id="KW-1185">Reference proteome</keyword>
<evidence type="ECO:0000256" key="2">
    <source>
        <dbReference type="SAM" id="MobiDB-lite"/>
    </source>
</evidence>
<organism evidence="3 4">
    <name type="scientific">Trichuris trichiura</name>
    <name type="common">Whipworm</name>
    <name type="synonym">Trichocephalus trichiurus</name>
    <dbReference type="NCBI Taxonomy" id="36087"/>
    <lineage>
        <taxon>Eukaryota</taxon>
        <taxon>Metazoa</taxon>
        <taxon>Ecdysozoa</taxon>
        <taxon>Nematoda</taxon>
        <taxon>Enoplea</taxon>
        <taxon>Dorylaimia</taxon>
        <taxon>Trichinellida</taxon>
        <taxon>Trichuridae</taxon>
        <taxon>Trichuris</taxon>
    </lineage>
</organism>
<dbReference type="GO" id="GO:0005634">
    <property type="term" value="C:nucleus"/>
    <property type="evidence" value="ECO:0007669"/>
    <property type="project" value="TreeGrafter"/>
</dbReference>
<dbReference type="InterPro" id="IPR015267">
    <property type="entry name" value="PPP4R2"/>
</dbReference>
<feature type="compositionally biased region" description="Polar residues" evidence="2">
    <location>
        <begin position="301"/>
        <end position="330"/>
    </location>
</feature>
<dbReference type="AlphaFoldDB" id="A0A077YVW9"/>
<dbReference type="OrthoDB" id="341898at2759"/>
<comment type="similarity">
    <text evidence="1">Belongs to the PPP4R2 family.</text>
</comment>
<evidence type="ECO:0000313" key="4">
    <source>
        <dbReference type="Proteomes" id="UP000030665"/>
    </source>
</evidence>
<evidence type="ECO:0000313" key="3">
    <source>
        <dbReference type="EMBL" id="CDW52182.1"/>
    </source>
</evidence>
<feature type="compositionally biased region" description="Acidic residues" evidence="2">
    <location>
        <begin position="169"/>
        <end position="184"/>
    </location>
</feature>
<dbReference type="PANTHER" id="PTHR16487">
    <property type="entry name" value="PPP4R2-RELATED PROTEIN"/>
    <property type="match status" value="1"/>
</dbReference>
<feature type="region of interest" description="Disordered" evidence="2">
    <location>
        <begin position="301"/>
        <end position="356"/>
    </location>
</feature>
<dbReference type="Pfam" id="PF09184">
    <property type="entry name" value="PPP4R2"/>
    <property type="match status" value="1"/>
</dbReference>
<dbReference type="EMBL" id="HG805816">
    <property type="protein sequence ID" value="CDW52182.1"/>
    <property type="molecule type" value="Genomic_DNA"/>
</dbReference>
<accession>A0A077YVW9</accession>
<dbReference type="GO" id="GO:0030289">
    <property type="term" value="C:protein phosphatase 4 complex"/>
    <property type="evidence" value="ECO:0007669"/>
    <property type="project" value="InterPro"/>
</dbReference>
<reference evidence="3" key="1">
    <citation type="submission" date="2014-01" db="EMBL/GenBank/DDBJ databases">
        <authorList>
            <person name="Aslett M."/>
        </authorList>
    </citation>
    <scope>NUCLEOTIDE SEQUENCE</scope>
</reference>
<feature type="region of interest" description="Disordered" evidence="2">
    <location>
        <begin position="252"/>
        <end position="283"/>
    </location>
</feature>
<gene>
    <name evidence="3" type="ORF">TTRE_0000044101</name>
</gene>
<protein>
    <submittedName>
        <fullName evidence="3">PPP4R2 domain containing protein</fullName>
    </submittedName>
</protein>
<dbReference type="GO" id="GO:0005737">
    <property type="term" value="C:cytoplasm"/>
    <property type="evidence" value="ECO:0007669"/>
    <property type="project" value="TreeGrafter"/>
</dbReference>
<dbReference type="PANTHER" id="PTHR16487:SF0">
    <property type="entry name" value="PROTEIN PHOSPHATASE 4 REGULATORY SUBUNIT 2-RELATED"/>
    <property type="match status" value="1"/>
</dbReference>
<proteinExistence type="inferred from homology"/>
<sequence>MVQNDSLQVYQEALREFREKSDSTGAADAQLDKHLEDSLYGYLAYVAQSGKPAFDWSFVQPFIMAQVDKVIEAMCNGVSPSGTGLSDVAHMKYRIMKRLSDFEAAPFTIQRLCELLLKPNEHYKQVDKFMRALEKTVHVVSTVDVDGRRETERDYVELNGSLEWLTDLSQEDEEANENDTDDSPTSDIHGMFSERKNSITLTISPTTPTSATSPMPSIEALWQSTLTSAEVSATSNFQKISEAETEVLTENFASSSSMADSKDDVDSNLPFAAQPGKNECKGNFKSKVSVEKLDGQNESTVLGSDEQVPSSSHVNPASDNIVGTLQNSDGISEGEAENSHTLISTASCAHEEPLTR</sequence>
<reference evidence="3" key="2">
    <citation type="submission" date="2014-03" db="EMBL/GenBank/DDBJ databases">
        <title>The whipworm genome and dual-species transcriptomics of an intimate host-pathogen interaction.</title>
        <authorList>
            <person name="Foth B.J."/>
            <person name="Tsai I.J."/>
            <person name="Reid A.J."/>
            <person name="Bancroft A.J."/>
            <person name="Nichol S."/>
            <person name="Tracey A."/>
            <person name="Holroyd N."/>
            <person name="Cotton J.A."/>
            <person name="Stanley E.J."/>
            <person name="Zarowiecki M."/>
            <person name="Liu J.Z."/>
            <person name="Huckvale T."/>
            <person name="Cooper P.J."/>
            <person name="Grencis R.K."/>
            <person name="Berriman M."/>
        </authorList>
    </citation>
    <scope>NUCLEOTIDE SEQUENCE [LARGE SCALE GENOMIC DNA]</scope>
</reference>
<feature type="region of interest" description="Disordered" evidence="2">
    <location>
        <begin position="166"/>
        <end position="186"/>
    </location>
</feature>
<dbReference type="GO" id="GO:0019888">
    <property type="term" value="F:protein phosphatase regulator activity"/>
    <property type="evidence" value="ECO:0007669"/>
    <property type="project" value="InterPro"/>
</dbReference>
<evidence type="ECO:0000256" key="1">
    <source>
        <dbReference type="ARBA" id="ARBA00009207"/>
    </source>
</evidence>
<dbReference type="STRING" id="36087.A0A077YVW9"/>
<name>A0A077YVW9_TRITR</name>